<dbReference type="EMBL" id="QMDX01000006">
    <property type="protein sequence ID" value="TSD13668.1"/>
    <property type="molecule type" value="Genomic_DNA"/>
</dbReference>
<evidence type="ECO:0000313" key="2">
    <source>
        <dbReference type="Proteomes" id="UP000319894"/>
    </source>
</evidence>
<evidence type="ECO:0000313" key="1">
    <source>
        <dbReference type="EMBL" id="TSD13668.1"/>
    </source>
</evidence>
<dbReference type="PANTHER" id="PTHR40053:SF1">
    <property type="entry name" value="SPORULATION-CONTROL PROTEIN SPO0M"/>
    <property type="match status" value="1"/>
</dbReference>
<sequence length="241" mass="26573">MKKVLATVGIGNATVDTVLASETVRPGETVDAEVRVEGGNAEQEVRHIDLEFETYYHTEDGRREGTVDTARLTDGFTVEPDGSRTIDTAVEIPWGTPLTMGGVDVWLETELDVTGVDPEDKDYLDVQPTDRMQAVFDAAESLGCSLHTAKNEEVPGWGSNRFVQEFEFRPSGGPFRGDLDELELIFDPGPDRLTVRVEVDRRGGLLSEMADTDERKASFTVTTADAGGIERDLRELIERHT</sequence>
<organism evidence="1 2">
    <name type="scientific">Haloglomus irregulare</name>
    <dbReference type="NCBI Taxonomy" id="2234134"/>
    <lineage>
        <taxon>Archaea</taxon>
        <taxon>Methanobacteriati</taxon>
        <taxon>Methanobacteriota</taxon>
        <taxon>Stenosarchaea group</taxon>
        <taxon>Halobacteria</taxon>
        <taxon>Halobacteriales</taxon>
        <taxon>Natronomonadaceae</taxon>
        <taxon>Haloglomus</taxon>
    </lineage>
</organism>
<proteinExistence type="predicted"/>
<dbReference type="PANTHER" id="PTHR40053">
    <property type="entry name" value="SPORULATION-CONTROL PROTEIN SPO0M"/>
    <property type="match status" value="1"/>
</dbReference>
<accession>A0A554N8D9</accession>
<dbReference type="Pfam" id="PF07070">
    <property type="entry name" value="Spo0M"/>
    <property type="match status" value="1"/>
</dbReference>
<dbReference type="Proteomes" id="UP000319894">
    <property type="component" value="Unassembled WGS sequence"/>
</dbReference>
<dbReference type="RefSeq" id="WP_144262190.1">
    <property type="nucleotide sequence ID" value="NZ_QMDX01000006.1"/>
</dbReference>
<comment type="caution">
    <text evidence="1">The sequence shown here is derived from an EMBL/GenBank/DDBJ whole genome shotgun (WGS) entry which is preliminary data.</text>
</comment>
<protein>
    <submittedName>
        <fullName evidence="1">SpoOM family protein</fullName>
    </submittedName>
</protein>
<dbReference type="InterPro" id="IPR009776">
    <property type="entry name" value="Spore_0_M"/>
</dbReference>
<dbReference type="InParanoid" id="A0A554N8D9"/>
<gene>
    <name evidence="1" type="ORF">DP107_10870</name>
</gene>
<dbReference type="AlphaFoldDB" id="A0A554N8D9"/>
<name>A0A554N8D9_9EURY</name>
<keyword evidence="2" id="KW-1185">Reference proteome</keyword>
<reference evidence="1 2" key="1">
    <citation type="submission" date="2018-06" db="EMBL/GenBank/DDBJ databases">
        <title>Natronomonas sp. F16-60 a new haloarchaeon isolated from a solar saltern of Isla Cristina, Huelva, Spain.</title>
        <authorList>
            <person name="Duran-Viseras A."/>
            <person name="Sanchez-Porro C."/>
            <person name="Ventosa A."/>
        </authorList>
    </citation>
    <scope>NUCLEOTIDE SEQUENCE [LARGE SCALE GENOMIC DNA]</scope>
    <source>
        <strain evidence="1 2">F16-60</strain>
    </source>
</reference>
<dbReference type="OrthoDB" id="181599at2157"/>